<dbReference type="EMBL" id="CAJNOM010000536">
    <property type="protein sequence ID" value="CAF1489891.1"/>
    <property type="molecule type" value="Genomic_DNA"/>
</dbReference>
<name>A0A814WUS6_9BILA</name>
<evidence type="ECO:0000313" key="4">
    <source>
        <dbReference type="Proteomes" id="UP000663877"/>
    </source>
</evidence>
<dbReference type="Proteomes" id="UP000663832">
    <property type="component" value="Unassembled WGS sequence"/>
</dbReference>
<protein>
    <submittedName>
        <fullName evidence="1">Uncharacterized protein</fullName>
    </submittedName>
</protein>
<evidence type="ECO:0000313" key="1">
    <source>
        <dbReference type="EMBL" id="CAF1210567.1"/>
    </source>
</evidence>
<organism evidence="1 4">
    <name type="scientific">Adineta steineri</name>
    <dbReference type="NCBI Taxonomy" id="433720"/>
    <lineage>
        <taxon>Eukaryota</taxon>
        <taxon>Metazoa</taxon>
        <taxon>Spiralia</taxon>
        <taxon>Gnathifera</taxon>
        <taxon>Rotifera</taxon>
        <taxon>Eurotatoria</taxon>
        <taxon>Bdelloidea</taxon>
        <taxon>Adinetida</taxon>
        <taxon>Adinetidae</taxon>
        <taxon>Adineta</taxon>
    </lineage>
</organism>
<proteinExistence type="predicted"/>
<comment type="caution">
    <text evidence="1">The sequence shown here is derived from an EMBL/GenBank/DDBJ whole genome shotgun (WGS) entry which is preliminary data.</text>
</comment>
<gene>
    <name evidence="1" type="ORF">BJG266_LOCUS27416</name>
    <name evidence="2" type="ORF">QVE165_LOCUS42807</name>
</gene>
<dbReference type="EMBL" id="CAJNOI010000252">
    <property type="protein sequence ID" value="CAF1210567.1"/>
    <property type="molecule type" value="Genomic_DNA"/>
</dbReference>
<keyword evidence="3" id="KW-1185">Reference proteome</keyword>
<reference evidence="1" key="1">
    <citation type="submission" date="2021-02" db="EMBL/GenBank/DDBJ databases">
        <authorList>
            <person name="Nowell W R."/>
        </authorList>
    </citation>
    <scope>NUCLEOTIDE SEQUENCE</scope>
</reference>
<dbReference type="Proteomes" id="UP000663877">
    <property type="component" value="Unassembled WGS sequence"/>
</dbReference>
<sequence length="74" mass="8807">MIAQSEHFQWISNTNIIKNLTIESVETLKELEFIIQLCPRLRYLPIDKVNENFIPILIFLLSKNNHYLNSFCLK</sequence>
<evidence type="ECO:0000313" key="3">
    <source>
        <dbReference type="Proteomes" id="UP000663832"/>
    </source>
</evidence>
<evidence type="ECO:0000313" key="2">
    <source>
        <dbReference type="EMBL" id="CAF1489891.1"/>
    </source>
</evidence>
<dbReference type="AlphaFoldDB" id="A0A814WUS6"/>
<dbReference type="OrthoDB" id="379794at2759"/>
<accession>A0A814WUS6</accession>